<sequence>MIKSTLKLIGLLGRKIRDDHVAAFSAQAAFFIIISFFPFIMLLLSIVRYFPFEESTMLKVFTQVFPTAINSLIVSVISEIYDTTSSGTLISVTAITALWSAGKGFLAILKGLNSVYEIKETRKYILLRISSAVYTLVFAVMLIASMVLFVFGNRLYLWIEQKFPVLRDLALLIISLRTIVGLVTLLIFFLIIYIAIPNRKTKFMNELPGAMVCAAGWMGFSYAYSFYIDNFANYASMYGSLTAIVLFMLWMYFCMYILFIGAEINLLFENKALMQKIKQLYKKPSEASIIRRD</sequence>
<keyword evidence="4 6" id="KW-1133">Transmembrane helix</keyword>
<keyword evidence="5 6" id="KW-0472">Membrane</keyword>
<feature type="transmembrane region" description="Helical" evidence="6">
    <location>
        <begin position="207"/>
        <end position="228"/>
    </location>
</feature>
<gene>
    <name evidence="7" type="ORF">I5677_05330</name>
</gene>
<evidence type="ECO:0000256" key="2">
    <source>
        <dbReference type="ARBA" id="ARBA00022475"/>
    </source>
</evidence>
<dbReference type="InterPro" id="IPR017039">
    <property type="entry name" value="Virul_fac_BrkB"/>
</dbReference>
<protein>
    <submittedName>
        <fullName evidence="7">YihY/virulence factor BrkB family protein</fullName>
    </submittedName>
</protein>
<comment type="subcellular location">
    <subcellularLocation>
        <location evidence="1">Cell membrane</location>
        <topology evidence="1">Multi-pass membrane protein</topology>
    </subcellularLocation>
</comment>
<dbReference type="EMBL" id="JAEAGR010000004">
    <property type="protein sequence ID" value="MBH1940317.1"/>
    <property type="molecule type" value="Genomic_DNA"/>
</dbReference>
<proteinExistence type="predicted"/>
<dbReference type="Pfam" id="PF03631">
    <property type="entry name" value="Virul_fac_BrkB"/>
    <property type="match status" value="1"/>
</dbReference>
<accession>A0A8J7KWE7</accession>
<comment type="caution">
    <text evidence="7">The sequence shown here is derived from an EMBL/GenBank/DDBJ whole genome shotgun (WGS) entry which is preliminary data.</text>
</comment>
<feature type="transmembrane region" description="Helical" evidence="6">
    <location>
        <begin position="129"/>
        <end position="151"/>
    </location>
</feature>
<evidence type="ECO:0000256" key="6">
    <source>
        <dbReference type="SAM" id="Phobius"/>
    </source>
</evidence>
<evidence type="ECO:0000256" key="5">
    <source>
        <dbReference type="ARBA" id="ARBA00023136"/>
    </source>
</evidence>
<feature type="transmembrane region" description="Helical" evidence="6">
    <location>
        <begin position="171"/>
        <end position="195"/>
    </location>
</feature>
<feature type="transmembrane region" description="Helical" evidence="6">
    <location>
        <begin position="89"/>
        <end position="109"/>
    </location>
</feature>
<evidence type="ECO:0000313" key="7">
    <source>
        <dbReference type="EMBL" id="MBH1940317.1"/>
    </source>
</evidence>
<reference evidence="7" key="1">
    <citation type="submission" date="2020-12" db="EMBL/GenBank/DDBJ databases">
        <title>M. sibirica DSM 26468T genome.</title>
        <authorList>
            <person name="Thieme N."/>
            <person name="Rettenmaier R."/>
            <person name="Zverlov V."/>
            <person name="Liebl W."/>
        </authorList>
    </citation>
    <scope>NUCLEOTIDE SEQUENCE</scope>
    <source>
        <strain evidence="7">DSM 26468</strain>
    </source>
</reference>
<name>A0A8J7KWE7_9FIRM</name>
<dbReference type="AlphaFoldDB" id="A0A8J7KWE7"/>
<dbReference type="RefSeq" id="WP_197660545.1">
    <property type="nucleotide sequence ID" value="NZ_JAEAGR010000004.1"/>
</dbReference>
<evidence type="ECO:0000313" key="8">
    <source>
        <dbReference type="Proteomes" id="UP000623269"/>
    </source>
</evidence>
<dbReference type="PIRSF" id="PIRSF035875">
    <property type="entry name" value="RNase_BN"/>
    <property type="match status" value="1"/>
</dbReference>
<feature type="transmembrane region" description="Helical" evidence="6">
    <location>
        <begin position="240"/>
        <end position="268"/>
    </location>
</feature>
<dbReference type="NCBIfam" id="TIGR00765">
    <property type="entry name" value="yihY_not_rbn"/>
    <property type="match status" value="1"/>
</dbReference>
<evidence type="ECO:0000256" key="1">
    <source>
        <dbReference type="ARBA" id="ARBA00004651"/>
    </source>
</evidence>
<keyword evidence="3 6" id="KW-0812">Transmembrane</keyword>
<feature type="transmembrane region" description="Helical" evidence="6">
    <location>
        <begin position="21"/>
        <end position="50"/>
    </location>
</feature>
<dbReference type="PANTHER" id="PTHR30213:SF0">
    <property type="entry name" value="UPF0761 MEMBRANE PROTEIN YIHY"/>
    <property type="match status" value="1"/>
</dbReference>
<dbReference type="GO" id="GO:0005886">
    <property type="term" value="C:plasma membrane"/>
    <property type="evidence" value="ECO:0007669"/>
    <property type="project" value="UniProtKB-SubCell"/>
</dbReference>
<organism evidence="7 8">
    <name type="scientific">Mobilitalea sibirica</name>
    <dbReference type="NCBI Taxonomy" id="1462919"/>
    <lineage>
        <taxon>Bacteria</taxon>
        <taxon>Bacillati</taxon>
        <taxon>Bacillota</taxon>
        <taxon>Clostridia</taxon>
        <taxon>Lachnospirales</taxon>
        <taxon>Lachnospiraceae</taxon>
        <taxon>Mobilitalea</taxon>
    </lineage>
</organism>
<evidence type="ECO:0000256" key="3">
    <source>
        <dbReference type="ARBA" id="ARBA00022692"/>
    </source>
</evidence>
<evidence type="ECO:0000256" key="4">
    <source>
        <dbReference type="ARBA" id="ARBA00022989"/>
    </source>
</evidence>
<dbReference type="Proteomes" id="UP000623269">
    <property type="component" value="Unassembled WGS sequence"/>
</dbReference>
<dbReference type="PANTHER" id="PTHR30213">
    <property type="entry name" value="INNER MEMBRANE PROTEIN YHJD"/>
    <property type="match status" value="1"/>
</dbReference>
<keyword evidence="8" id="KW-1185">Reference proteome</keyword>
<keyword evidence="2" id="KW-1003">Cell membrane</keyword>